<organism evidence="1 2">
    <name type="scientific">Coleofasciculus chthonoplastes PCC 7420</name>
    <dbReference type="NCBI Taxonomy" id="118168"/>
    <lineage>
        <taxon>Bacteria</taxon>
        <taxon>Bacillati</taxon>
        <taxon>Cyanobacteriota</taxon>
        <taxon>Cyanophyceae</taxon>
        <taxon>Coleofasciculales</taxon>
        <taxon>Coleofasciculaceae</taxon>
        <taxon>Coleofasciculus</taxon>
    </lineage>
</organism>
<evidence type="ECO:0000313" key="1">
    <source>
        <dbReference type="EMBL" id="EDX72280.1"/>
    </source>
</evidence>
<keyword evidence="2" id="KW-1185">Reference proteome</keyword>
<protein>
    <submittedName>
        <fullName evidence="1">Uncharacterized protein</fullName>
    </submittedName>
</protein>
<evidence type="ECO:0000313" key="2">
    <source>
        <dbReference type="Proteomes" id="UP000003835"/>
    </source>
</evidence>
<accession>B4W0I9</accession>
<proteinExistence type="predicted"/>
<gene>
    <name evidence="1" type="ORF">MC7420_949</name>
</gene>
<dbReference type="AlphaFoldDB" id="B4W0I9"/>
<reference evidence="1 2" key="1">
    <citation type="submission" date="2008-07" db="EMBL/GenBank/DDBJ databases">
        <authorList>
            <person name="Tandeau de Marsac N."/>
            <person name="Ferriera S."/>
            <person name="Johnson J."/>
            <person name="Kravitz S."/>
            <person name="Beeson K."/>
            <person name="Sutton G."/>
            <person name="Rogers Y.-H."/>
            <person name="Friedman R."/>
            <person name="Frazier M."/>
            <person name="Venter J.C."/>
        </authorList>
    </citation>
    <scope>NUCLEOTIDE SEQUENCE [LARGE SCALE GENOMIC DNA]</scope>
    <source>
        <strain evidence="1 2">PCC 7420</strain>
    </source>
</reference>
<dbReference type="EMBL" id="DS989865">
    <property type="protein sequence ID" value="EDX72280.1"/>
    <property type="molecule type" value="Genomic_DNA"/>
</dbReference>
<sequence>MLVPQIAQALNHSGSDLSLHQIVSSEDGFPPQQNFLIFYANWLISRASCMNVESIPDKAFKHFLAKQVQGFRS</sequence>
<dbReference type="HOGENOM" id="CLU_2698251_0_0_3"/>
<name>B4W0I9_9CYAN</name>
<dbReference type="Proteomes" id="UP000003835">
    <property type="component" value="Unassembled WGS sequence"/>
</dbReference>